<dbReference type="PANTHER" id="PTHR31339">
    <property type="entry name" value="PECTIN LYASE-RELATED"/>
    <property type="match status" value="1"/>
</dbReference>
<dbReference type="Proteomes" id="UP000887540">
    <property type="component" value="Unplaced"/>
</dbReference>
<dbReference type="AlphaFoldDB" id="A0A914CDK3"/>
<dbReference type="InterPro" id="IPR012334">
    <property type="entry name" value="Pectin_lyas_fold"/>
</dbReference>
<feature type="signal peptide" evidence="6">
    <location>
        <begin position="1"/>
        <end position="19"/>
    </location>
</feature>
<proteinExistence type="inferred from homology"/>
<accession>A0A914CDK3</accession>
<dbReference type="PROSITE" id="PS00502">
    <property type="entry name" value="POLYGALACTURONASE"/>
    <property type="match status" value="1"/>
</dbReference>
<evidence type="ECO:0000256" key="1">
    <source>
        <dbReference type="ARBA" id="ARBA00008834"/>
    </source>
</evidence>
<dbReference type="SUPFAM" id="SSF51126">
    <property type="entry name" value="Pectin lyase-like"/>
    <property type="match status" value="1"/>
</dbReference>
<keyword evidence="3 5" id="KW-0326">Glycosidase</keyword>
<dbReference type="SMART" id="SM00710">
    <property type="entry name" value="PbH1"/>
    <property type="match status" value="6"/>
</dbReference>
<evidence type="ECO:0000313" key="7">
    <source>
        <dbReference type="Proteomes" id="UP000887540"/>
    </source>
</evidence>
<evidence type="ECO:0000256" key="6">
    <source>
        <dbReference type="SAM" id="SignalP"/>
    </source>
</evidence>
<evidence type="ECO:0000313" key="8">
    <source>
        <dbReference type="WBParaSite" id="ACRNAN_Path_896.g3447.t1"/>
    </source>
</evidence>
<keyword evidence="2 5" id="KW-0378">Hydrolase</keyword>
<name>A0A914CDK3_9BILA</name>
<reference evidence="8" key="1">
    <citation type="submission" date="2022-11" db="UniProtKB">
        <authorList>
            <consortium name="WormBaseParasite"/>
        </authorList>
    </citation>
    <scope>IDENTIFICATION</scope>
</reference>
<dbReference type="GO" id="GO:0004650">
    <property type="term" value="F:polygalacturonase activity"/>
    <property type="evidence" value="ECO:0007669"/>
    <property type="project" value="InterPro"/>
</dbReference>
<protein>
    <submittedName>
        <fullName evidence="8">Uncharacterized protein</fullName>
    </submittedName>
</protein>
<sequence length="387" mass="42472">MNRLLSLLAGLSSLTLILGQDYRVLDFNATGNGIADDTNAVRAALAAAAATNGGRVIFDYSRIFLTGCFQVKKNVILDVRGMIKGSNLSDHYVFPGKNSSTWEPLIFGSNMKNITITGGGIIEGQGSIWPKLVYLYNTQDITVYNITLRNSPMYNLAFEHVSNVHVYNVTILNPDSFSTSNPSHNTDGVNMYGASNVLIENSYISTGDDAIALYSGGCSYNASENVIVRNLTVGASHGLSIGSITCGGVRNVTFQDITIDGSWIGVRIKSQRGRGGLVQNITYSNIKMNNMNYCIQLTMNYSSTYIPPTSYNVTPHFQDINVHDVTCNKGYYGWHLEGLDDSEINANFWNIQLTNYTNLYRNPCVHIYGTCDNSTVLPNCPSCMRIV</sequence>
<dbReference type="InterPro" id="IPR051801">
    <property type="entry name" value="GH28_Enzymes"/>
</dbReference>
<feature type="active site" evidence="4">
    <location>
        <position position="237"/>
    </location>
</feature>
<evidence type="ECO:0000256" key="2">
    <source>
        <dbReference type="ARBA" id="ARBA00022801"/>
    </source>
</evidence>
<dbReference type="GO" id="GO:0005975">
    <property type="term" value="P:carbohydrate metabolic process"/>
    <property type="evidence" value="ECO:0007669"/>
    <property type="project" value="InterPro"/>
</dbReference>
<dbReference type="InterPro" id="IPR006626">
    <property type="entry name" value="PbH1"/>
</dbReference>
<evidence type="ECO:0000256" key="5">
    <source>
        <dbReference type="RuleBase" id="RU361169"/>
    </source>
</evidence>
<dbReference type="Pfam" id="PF00295">
    <property type="entry name" value="Glyco_hydro_28"/>
    <property type="match status" value="1"/>
</dbReference>
<comment type="similarity">
    <text evidence="1 5">Belongs to the glycosyl hydrolase 28 family.</text>
</comment>
<evidence type="ECO:0000256" key="3">
    <source>
        <dbReference type="ARBA" id="ARBA00023295"/>
    </source>
</evidence>
<dbReference type="WBParaSite" id="ACRNAN_Path_896.g3447.t1">
    <property type="protein sequence ID" value="ACRNAN_Path_896.g3447.t1"/>
    <property type="gene ID" value="ACRNAN_Path_896.g3447"/>
</dbReference>
<keyword evidence="7" id="KW-1185">Reference proteome</keyword>
<dbReference type="PANTHER" id="PTHR31339:SF9">
    <property type="entry name" value="PLASMIN AND FIBRONECTIN-BINDING PROTEIN A"/>
    <property type="match status" value="1"/>
</dbReference>
<dbReference type="InterPro" id="IPR011050">
    <property type="entry name" value="Pectin_lyase_fold/virulence"/>
</dbReference>
<evidence type="ECO:0000256" key="4">
    <source>
        <dbReference type="PROSITE-ProRule" id="PRU10052"/>
    </source>
</evidence>
<dbReference type="Gene3D" id="2.160.20.10">
    <property type="entry name" value="Single-stranded right-handed beta-helix, Pectin lyase-like"/>
    <property type="match status" value="1"/>
</dbReference>
<organism evidence="7 8">
    <name type="scientific">Acrobeloides nanus</name>
    <dbReference type="NCBI Taxonomy" id="290746"/>
    <lineage>
        <taxon>Eukaryota</taxon>
        <taxon>Metazoa</taxon>
        <taxon>Ecdysozoa</taxon>
        <taxon>Nematoda</taxon>
        <taxon>Chromadorea</taxon>
        <taxon>Rhabditida</taxon>
        <taxon>Tylenchina</taxon>
        <taxon>Cephalobomorpha</taxon>
        <taxon>Cephaloboidea</taxon>
        <taxon>Cephalobidae</taxon>
        <taxon>Acrobeloides</taxon>
    </lineage>
</organism>
<dbReference type="InterPro" id="IPR000743">
    <property type="entry name" value="Glyco_hydro_28"/>
</dbReference>
<keyword evidence="6" id="KW-0732">Signal</keyword>
<feature type="chain" id="PRO_5037321017" evidence="6">
    <location>
        <begin position="20"/>
        <end position="387"/>
    </location>
</feature>